<evidence type="ECO:0000256" key="1">
    <source>
        <dbReference type="SAM" id="MobiDB-lite"/>
    </source>
</evidence>
<dbReference type="Pfam" id="PF00702">
    <property type="entry name" value="Hydrolase"/>
    <property type="match status" value="1"/>
</dbReference>
<evidence type="ECO:0000313" key="3">
    <source>
        <dbReference type="Proteomes" id="UP000326179"/>
    </source>
</evidence>
<dbReference type="Proteomes" id="UP000326179">
    <property type="component" value="Chromosome"/>
</dbReference>
<dbReference type="InterPro" id="IPR006439">
    <property type="entry name" value="HAD-SF_hydro_IA"/>
</dbReference>
<feature type="region of interest" description="Disordered" evidence="1">
    <location>
        <begin position="1"/>
        <end position="42"/>
    </location>
</feature>
<organism evidence="2 3">
    <name type="scientific">Streptomyces fagopyri</name>
    <dbReference type="NCBI Taxonomy" id="2662397"/>
    <lineage>
        <taxon>Bacteria</taxon>
        <taxon>Bacillati</taxon>
        <taxon>Actinomycetota</taxon>
        <taxon>Actinomycetes</taxon>
        <taxon>Kitasatosporales</taxon>
        <taxon>Streptomycetaceae</taxon>
        <taxon>Streptomyces</taxon>
    </lineage>
</organism>
<accession>A0A5Q0LN41</accession>
<dbReference type="NCBIfam" id="TIGR01509">
    <property type="entry name" value="HAD-SF-IA-v3"/>
    <property type="match status" value="1"/>
</dbReference>
<dbReference type="AlphaFoldDB" id="A0A5Q0LN41"/>
<dbReference type="EMBL" id="CP045643">
    <property type="protein sequence ID" value="QFZ78498.1"/>
    <property type="molecule type" value="Genomic_DNA"/>
</dbReference>
<keyword evidence="3" id="KW-1185">Reference proteome</keyword>
<keyword evidence="2" id="KW-0378">Hydrolase</keyword>
<dbReference type="Gene3D" id="3.40.50.1000">
    <property type="entry name" value="HAD superfamily/HAD-like"/>
    <property type="match status" value="1"/>
</dbReference>
<dbReference type="GO" id="GO:0016787">
    <property type="term" value="F:hydrolase activity"/>
    <property type="evidence" value="ECO:0007669"/>
    <property type="project" value="UniProtKB-KW"/>
</dbReference>
<name>A0A5Q0LN41_9ACTN</name>
<gene>
    <name evidence="2" type="ORF">GFH48_01780</name>
</gene>
<dbReference type="InterPro" id="IPR023214">
    <property type="entry name" value="HAD_sf"/>
</dbReference>
<dbReference type="SUPFAM" id="SSF56784">
    <property type="entry name" value="HAD-like"/>
    <property type="match status" value="1"/>
</dbReference>
<reference evidence="2 3" key="1">
    <citation type="submission" date="2019-10" db="EMBL/GenBank/DDBJ databases">
        <title>A novel species.</title>
        <authorList>
            <person name="Gao J."/>
        </authorList>
    </citation>
    <scope>NUCLEOTIDE SEQUENCE [LARGE SCALE GENOMIC DNA]</scope>
    <source>
        <strain evidence="2 3">QMT-28</strain>
    </source>
</reference>
<sequence>MIASCACPSSRIPSRDREIASSGRPDAVGDDLALPSERGACKPDPEVIRTALERLGVHPAEALMVGDRPGHAGAAVEAGITTLFGPANSSVRGARQRSVRGM</sequence>
<protein>
    <submittedName>
        <fullName evidence="2">HAD-IA family hydrolase</fullName>
    </submittedName>
</protein>
<proteinExistence type="predicted"/>
<dbReference type="KEGG" id="sfy:GFH48_01780"/>
<dbReference type="InterPro" id="IPR036412">
    <property type="entry name" value="HAD-like_sf"/>
</dbReference>
<evidence type="ECO:0000313" key="2">
    <source>
        <dbReference type="EMBL" id="QFZ78498.1"/>
    </source>
</evidence>